<dbReference type="Pfam" id="PF14129">
    <property type="entry name" value="DUF4296"/>
    <property type="match status" value="1"/>
</dbReference>
<dbReference type="InterPro" id="IPR025381">
    <property type="entry name" value="DUF4296"/>
</dbReference>
<dbReference type="EMBL" id="JAHCTB010000001">
    <property type="protein sequence ID" value="MBT0606860.1"/>
    <property type="molecule type" value="Genomic_DNA"/>
</dbReference>
<feature type="domain" description="DUF4296" evidence="1">
    <location>
        <begin position="25"/>
        <end position="103"/>
    </location>
</feature>
<proteinExistence type="predicted"/>
<organism evidence="2 3">
    <name type="scientific">Aequorivita echinoideorum</name>
    <dbReference type="NCBI Taxonomy" id="1549647"/>
    <lineage>
        <taxon>Bacteria</taxon>
        <taxon>Pseudomonadati</taxon>
        <taxon>Bacteroidota</taxon>
        <taxon>Flavobacteriia</taxon>
        <taxon>Flavobacteriales</taxon>
        <taxon>Flavobacteriaceae</taxon>
        <taxon>Aequorivita</taxon>
    </lineage>
</organism>
<name>A0ABS5S113_9FLAO</name>
<gene>
    <name evidence="2" type="ORF">KIV10_01580</name>
</gene>
<dbReference type="RefSeq" id="WP_214111733.1">
    <property type="nucleotide sequence ID" value="NZ_JAHCTB010000001.1"/>
</dbReference>
<accession>A0ABS5S113</accession>
<sequence>MKFYIVAIFVIFVSACQDVKRPEKPENLIPKEKMVDVISEAYLANAARSVDNREIVRNGIKLDSLVYQKYDIDSLQFAQSNAYYAADMNTYLEIFREVQARFEGMVKNLDSLQKIQRIKDSINNVSPKVEPTEPIKDSLI</sequence>
<comment type="caution">
    <text evidence="2">The sequence shown here is derived from an EMBL/GenBank/DDBJ whole genome shotgun (WGS) entry which is preliminary data.</text>
</comment>
<dbReference type="PROSITE" id="PS51257">
    <property type="entry name" value="PROKAR_LIPOPROTEIN"/>
    <property type="match status" value="1"/>
</dbReference>
<dbReference type="Proteomes" id="UP001297092">
    <property type="component" value="Unassembled WGS sequence"/>
</dbReference>
<evidence type="ECO:0000259" key="1">
    <source>
        <dbReference type="Pfam" id="PF14129"/>
    </source>
</evidence>
<evidence type="ECO:0000313" key="2">
    <source>
        <dbReference type="EMBL" id="MBT0606860.1"/>
    </source>
</evidence>
<reference evidence="2 3" key="1">
    <citation type="submission" date="2021-05" db="EMBL/GenBank/DDBJ databases">
        <title>Aequorivita echinoideorum JCM 30378 genome.</title>
        <authorList>
            <person name="Zhang H."/>
            <person name="Li C."/>
        </authorList>
    </citation>
    <scope>NUCLEOTIDE SEQUENCE [LARGE SCALE GENOMIC DNA]</scope>
    <source>
        <strain evidence="2 3">JCM30378</strain>
    </source>
</reference>
<keyword evidence="3" id="KW-1185">Reference proteome</keyword>
<evidence type="ECO:0000313" key="3">
    <source>
        <dbReference type="Proteomes" id="UP001297092"/>
    </source>
</evidence>
<protein>
    <submittedName>
        <fullName evidence="2">DUF4296 domain-containing protein</fullName>
    </submittedName>
</protein>